<name>A0A507BB10_9PEZI</name>
<protein>
    <recommendedName>
        <fullName evidence="4">FAD-binding domain-containing protein</fullName>
    </recommendedName>
</protein>
<dbReference type="PANTHER" id="PTHR43476">
    <property type="entry name" value="3-(3-HYDROXY-PHENYL)PROPIONATE/3-HYDROXYCINNAMIC ACID HYDROXYLASE"/>
    <property type="match status" value="1"/>
</dbReference>
<dbReference type="STRING" id="1093900.A0A507BB10"/>
<keyword evidence="2" id="KW-0274">FAD</keyword>
<dbReference type="Pfam" id="PF01494">
    <property type="entry name" value="FAD_binding_3"/>
    <property type="match status" value="1"/>
</dbReference>
<feature type="domain" description="FAD-binding" evidence="4">
    <location>
        <begin position="10"/>
        <end position="384"/>
    </location>
</feature>
<dbReference type="InParanoid" id="A0A507BB10"/>
<gene>
    <name evidence="5" type="ORF">E0L32_005251</name>
</gene>
<dbReference type="AlphaFoldDB" id="A0A507BB10"/>
<sequence length="642" mass="72441">MTFDTFEETTDVVICGCGPTGAMLSVLLGQFGVPNVTLEREREITSDPRGIALDEEGVRFLQACGIYDKVFTDIGQCKPPMISGMGNFRFISGVHYDLYKPPFMVMNYNTTEGGTGHPGFVCHKQPAIEKHLRSQIENLKSSDLRVGCNVTSIHEDRSWVYVSYVDANGIEKQIRSKFLVGADGKTGFTRKNYLEPRGVQLLQVSQMSYEETWVALNWEVALPTPEAHPAFPLWSKGYTPQQVYDSFFPVEFRFLCNPERAAICSRFGLPRDRLWRFEYVVLPGEDGHAMSSPEKMREIVYPYITHRGSKYGLDTEDITYPEDCIKVLRCRPFKFSARSCNVWAKDRVALCGDAAHVFPPFGGQGIASGFRDAISLAWRLALITHNPALAADSSRFGKILEGWYMERKQQFDKSLASTIENGNYVTETNAAKIFFREWYLWAIQLVPSWKHHLELGNRREGMARYEWLPGTGMAFLPDLGGGRTFPQVYCVAVQQTPETKAVKFTDDVIFAPHKTGLFQIVSILESIRDLAKARESVRGVNKISKGLVREEETTFILNVANADLQPNNIGTELVYRLATGEEFVEQKTLCEGRPQPQYYDPYRLAREVGGKALVVLRPDRVVFALCDDGDQLRSAVNAIHAF</sequence>
<dbReference type="RefSeq" id="XP_030996270.1">
    <property type="nucleotide sequence ID" value="XM_031139752.1"/>
</dbReference>
<dbReference type="GO" id="GO:0008688">
    <property type="term" value="F:3-(3-hydroxyphenyl)propionate hydroxylase activity"/>
    <property type="evidence" value="ECO:0007669"/>
    <property type="project" value="TreeGrafter"/>
</dbReference>
<evidence type="ECO:0000313" key="6">
    <source>
        <dbReference type="Proteomes" id="UP000319257"/>
    </source>
</evidence>
<evidence type="ECO:0000256" key="3">
    <source>
        <dbReference type="ARBA" id="ARBA00023002"/>
    </source>
</evidence>
<proteinExistence type="predicted"/>
<dbReference type="InterPro" id="IPR036188">
    <property type="entry name" value="FAD/NAD-bd_sf"/>
</dbReference>
<dbReference type="PANTHER" id="PTHR43476:SF3">
    <property type="entry name" value="FAD-BINDING MONOOXYGENASE"/>
    <property type="match status" value="1"/>
</dbReference>
<keyword evidence="1" id="KW-0285">Flavoprotein</keyword>
<dbReference type="GO" id="GO:0071949">
    <property type="term" value="F:FAD binding"/>
    <property type="evidence" value="ECO:0007669"/>
    <property type="project" value="InterPro"/>
</dbReference>
<evidence type="ECO:0000256" key="2">
    <source>
        <dbReference type="ARBA" id="ARBA00022827"/>
    </source>
</evidence>
<organism evidence="5 6">
    <name type="scientific">Thyridium curvatum</name>
    <dbReference type="NCBI Taxonomy" id="1093900"/>
    <lineage>
        <taxon>Eukaryota</taxon>
        <taxon>Fungi</taxon>
        <taxon>Dikarya</taxon>
        <taxon>Ascomycota</taxon>
        <taxon>Pezizomycotina</taxon>
        <taxon>Sordariomycetes</taxon>
        <taxon>Sordariomycetidae</taxon>
        <taxon>Thyridiales</taxon>
        <taxon>Thyridiaceae</taxon>
        <taxon>Thyridium</taxon>
    </lineage>
</organism>
<dbReference type="EMBL" id="SKBQ01000027">
    <property type="protein sequence ID" value="TPX14559.1"/>
    <property type="molecule type" value="Genomic_DNA"/>
</dbReference>
<comment type="caution">
    <text evidence="5">The sequence shown here is derived from an EMBL/GenBank/DDBJ whole genome shotgun (WGS) entry which is preliminary data.</text>
</comment>
<dbReference type="GO" id="GO:0019622">
    <property type="term" value="P:3-(3-hydroxy)phenylpropionate catabolic process"/>
    <property type="evidence" value="ECO:0007669"/>
    <property type="project" value="TreeGrafter"/>
</dbReference>
<evidence type="ECO:0000256" key="1">
    <source>
        <dbReference type="ARBA" id="ARBA00022630"/>
    </source>
</evidence>
<keyword evidence="3" id="KW-0560">Oxidoreductase</keyword>
<dbReference type="Gene3D" id="3.50.50.60">
    <property type="entry name" value="FAD/NAD(P)-binding domain"/>
    <property type="match status" value="2"/>
</dbReference>
<dbReference type="InterPro" id="IPR050631">
    <property type="entry name" value="PheA/TfdB_FAD_monoxygenase"/>
</dbReference>
<dbReference type="OrthoDB" id="2096480at2759"/>
<reference evidence="5 6" key="1">
    <citation type="submission" date="2019-06" db="EMBL/GenBank/DDBJ databases">
        <title>Draft genome sequence of the filamentous fungus Phialemoniopsis curvata isolated from diesel fuel.</title>
        <authorList>
            <person name="Varaljay V.A."/>
            <person name="Lyon W.J."/>
            <person name="Crouch A.L."/>
            <person name="Drake C.E."/>
            <person name="Hollomon J.M."/>
            <person name="Nadeau L.J."/>
            <person name="Nunn H.S."/>
            <person name="Stevenson B.S."/>
            <person name="Bojanowski C.L."/>
            <person name="Crookes-Goodson W.J."/>
        </authorList>
    </citation>
    <scope>NUCLEOTIDE SEQUENCE [LARGE SCALE GENOMIC DNA]</scope>
    <source>
        <strain evidence="5 6">D216</strain>
    </source>
</reference>
<dbReference type="InterPro" id="IPR002938">
    <property type="entry name" value="FAD-bd"/>
</dbReference>
<dbReference type="GeneID" id="41972698"/>
<dbReference type="PRINTS" id="PR00420">
    <property type="entry name" value="RNGMNOXGNASE"/>
</dbReference>
<dbReference type="SUPFAM" id="SSF51905">
    <property type="entry name" value="FAD/NAD(P)-binding domain"/>
    <property type="match status" value="1"/>
</dbReference>
<evidence type="ECO:0000259" key="4">
    <source>
        <dbReference type="Pfam" id="PF01494"/>
    </source>
</evidence>
<dbReference type="Proteomes" id="UP000319257">
    <property type="component" value="Unassembled WGS sequence"/>
</dbReference>
<evidence type="ECO:0000313" key="5">
    <source>
        <dbReference type="EMBL" id="TPX14559.1"/>
    </source>
</evidence>
<accession>A0A507BB10</accession>
<keyword evidence="6" id="KW-1185">Reference proteome</keyword>